<gene>
    <name evidence="2" type="ORF">A2113_00920</name>
</gene>
<name>A0A1G1W2I7_9BACT</name>
<feature type="transmembrane region" description="Helical" evidence="1">
    <location>
        <begin position="79"/>
        <end position="100"/>
    </location>
</feature>
<protein>
    <recommendedName>
        <fullName evidence="4">Glycerophosphoryl diester phosphodiesterase membrane domain-containing protein</fullName>
    </recommendedName>
</protein>
<evidence type="ECO:0000256" key="1">
    <source>
        <dbReference type="SAM" id="Phobius"/>
    </source>
</evidence>
<feature type="transmembrane region" description="Helical" evidence="1">
    <location>
        <begin position="136"/>
        <end position="163"/>
    </location>
</feature>
<dbReference type="Proteomes" id="UP000176299">
    <property type="component" value="Unassembled WGS sequence"/>
</dbReference>
<feature type="transmembrane region" description="Helical" evidence="1">
    <location>
        <begin position="20"/>
        <end position="43"/>
    </location>
</feature>
<evidence type="ECO:0000313" key="2">
    <source>
        <dbReference type="EMBL" id="OGY21872.1"/>
    </source>
</evidence>
<keyword evidence="1" id="KW-0472">Membrane</keyword>
<sequence>MDFSALIKKSFDIAWHNRVLWLFGFLSGGAAGLWYANPISYIFNFSDFSSTSSTYDVEKAERMVTNVKNFVSSITPETWLLIIVVIIVVLLLLTLVGVFINSWSLSGLVYSILYRNQARPTFGVGARAGLKYWWKFWLLALVYGLVVFTLFLIFGASIVINFIGSFASIIGGVDFRLTWTISLLVALAGIIALVLLIVISVAGGVIIPIAQRLIIHKGTGVLESIRIGGSLLKKYFGESLLTFLLAIGLGLAFNFMTMFLVMPVSAILETLSAAKLLPAVLILATLFGMFMAIVSSIWVAFQAAYWTLFYEHLASKEGW</sequence>
<dbReference type="EMBL" id="MHCN01000010">
    <property type="protein sequence ID" value="OGY21872.1"/>
    <property type="molecule type" value="Genomic_DNA"/>
</dbReference>
<organism evidence="2 3">
    <name type="scientific">Candidatus Woykebacteria bacterium GWA1_44_8</name>
    <dbReference type="NCBI Taxonomy" id="1802591"/>
    <lineage>
        <taxon>Bacteria</taxon>
        <taxon>Candidatus Woykeibacteriota</taxon>
    </lineage>
</organism>
<accession>A0A1G1W2I7</accession>
<keyword evidence="1" id="KW-1133">Transmembrane helix</keyword>
<evidence type="ECO:0008006" key="4">
    <source>
        <dbReference type="Google" id="ProtNLM"/>
    </source>
</evidence>
<feature type="transmembrane region" description="Helical" evidence="1">
    <location>
        <begin position="183"/>
        <end position="207"/>
    </location>
</feature>
<feature type="transmembrane region" description="Helical" evidence="1">
    <location>
        <begin position="240"/>
        <end position="264"/>
    </location>
</feature>
<dbReference type="AlphaFoldDB" id="A0A1G1W2I7"/>
<feature type="transmembrane region" description="Helical" evidence="1">
    <location>
        <begin position="276"/>
        <end position="301"/>
    </location>
</feature>
<evidence type="ECO:0000313" key="3">
    <source>
        <dbReference type="Proteomes" id="UP000176299"/>
    </source>
</evidence>
<proteinExistence type="predicted"/>
<keyword evidence="1" id="KW-0812">Transmembrane</keyword>
<reference evidence="2 3" key="1">
    <citation type="journal article" date="2016" name="Nat. Commun.">
        <title>Thousands of microbial genomes shed light on interconnected biogeochemical processes in an aquifer system.</title>
        <authorList>
            <person name="Anantharaman K."/>
            <person name="Brown C.T."/>
            <person name="Hug L.A."/>
            <person name="Sharon I."/>
            <person name="Castelle C.J."/>
            <person name="Probst A.J."/>
            <person name="Thomas B.C."/>
            <person name="Singh A."/>
            <person name="Wilkins M.J."/>
            <person name="Karaoz U."/>
            <person name="Brodie E.L."/>
            <person name="Williams K.H."/>
            <person name="Hubbard S.S."/>
            <person name="Banfield J.F."/>
        </authorList>
    </citation>
    <scope>NUCLEOTIDE SEQUENCE [LARGE SCALE GENOMIC DNA]</scope>
</reference>
<comment type="caution">
    <text evidence="2">The sequence shown here is derived from an EMBL/GenBank/DDBJ whole genome shotgun (WGS) entry which is preliminary data.</text>
</comment>
<dbReference type="STRING" id="1802591.A2113_00920"/>